<gene>
    <name evidence="2" type="ORF">OFUS_LOCUS5934</name>
</gene>
<sequence>MKPKLPSDTMEDICERFNHINNKYLKPLLLRQKTITRGASILSVYTNLAKHDAMQQVEQSASMGNVPRNNSDYSMIGLNGSDPTMQNSQDVVRDPAVRFTQGTARDDMLTSKSDKDKVTLPRDNSKAQRLVLEAMHSPRKRWVYKHKKHMIGEVRNHPPFHHHTRHRLRQILSKQYHKDRVTKQDDNKEKTSELDREGKARLEVTDEVTNEVTKTLPPQNQEAAKLKGKSQSSEEGSDHGITFLTNENADASNEEQLFVDVTENNEKADIESPIPTPVSPVAAETCLPWKRNTGRPPMSSSDLHSLPNEYDPVSCQVPPWVDTRVTCVATPPATTPEADKNLNHLTVPSKDIQPPGKHKHSKPEDKLSPKSYSLPNFMQSQYAIENELVATPADDCCDNGDNLPLPWRANGNDTEDTQEPMTSPSASHDVDLRPQSSNHSFRIDQDHCAESHHSEPVNVIPLVDRRQASFCDIVPDTLLVCDDVDTCEMNPHDKINDWLSKHESDPHLDGNLNFGDHDTLQDEIHDSDSHSQHGDDDAHSDEYSAPKCHFHIPSDSSDDSDVIDNVIVANKVNDVINNISQSHIDCNTTELAAYSKNNKIDNSSKKDINNKINQDLTHQDNKKQNICHQDSDKTIESLPHI</sequence>
<evidence type="ECO:0000313" key="3">
    <source>
        <dbReference type="Proteomes" id="UP000749559"/>
    </source>
</evidence>
<organism evidence="2 3">
    <name type="scientific">Owenia fusiformis</name>
    <name type="common">Polychaete worm</name>
    <dbReference type="NCBI Taxonomy" id="6347"/>
    <lineage>
        <taxon>Eukaryota</taxon>
        <taxon>Metazoa</taxon>
        <taxon>Spiralia</taxon>
        <taxon>Lophotrochozoa</taxon>
        <taxon>Annelida</taxon>
        <taxon>Polychaeta</taxon>
        <taxon>Sedentaria</taxon>
        <taxon>Canalipalpata</taxon>
        <taxon>Sabellida</taxon>
        <taxon>Oweniida</taxon>
        <taxon>Oweniidae</taxon>
        <taxon>Owenia</taxon>
    </lineage>
</organism>
<protein>
    <submittedName>
        <fullName evidence="2">Uncharacterized protein</fullName>
    </submittedName>
</protein>
<feature type="region of interest" description="Disordered" evidence="1">
    <location>
        <begin position="400"/>
        <end position="438"/>
    </location>
</feature>
<feature type="compositionally biased region" description="Basic and acidic residues" evidence="1">
    <location>
        <begin position="515"/>
        <end position="544"/>
    </location>
</feature>
<dbReference type="EMBL" id="CAIIXF020000003">
    <property type="protein sequence ID" value="CAH1779093.1"/>
    <property type="molecule type" value="Genomic_DNA"/>
</dbReference>
<proteinExistence type="predicted"/>
<dbReference type="OrthoDB" id="10678650at2759"/>
<feature type="region of interest" description="Disordered" evidence="1">
    <location>
        <begin position="509"/>
        <end position="559"/>
    </location>
</feature>
<keyword evidence="3" id="KW-1185">Reference proteome</keyword>
<dbReference type="Proteomes" id="UP000749559">
    <property type="component" value="Unassembled WGS sequence"/>
</dbReference>
<comment type="caution">
    <text evidence="2">The sequence shown here is derived from an EMBL/GenBank/DDBJ whole genome shotgun (WGS) entry which is preliminary data.</text>
</comment>
<reference evidence="2" key="1">
    <citation type="submission" date="2022-03" db="EMBL/GenBank/DDBJ databases">
        <authorList>
            <person name="Martin C."/>
        </authorList>
    </citation>
    <scope>NUCLEOTIDE SEQUENCE</scope>
</reference>
<accession>A0A8J1TTJ1</accession>
<feature type="compositionally biased region" description="Polar residues" evidence="1">
    <location>
        <begin position="210"/>
        <end position="222"/>
    </location>
</feature>
<evidence type="ECO:0000256" key="1">
    <source>
        <dbReference type="SAM" id="MobiDB-lite"/>
    </source>
</evidence>
<evidence type="ECO:0000313" key="2">
    <source>
        <dbReference type="EMBL" id="CAH1779093.1"/>
    </source>
</evidence>
<dbReference type="AlphaFoldDB" id="A0A8J1TTJ1"/>
<name>A0A8J1TTJ1_OWEFU</name>
<feature type="region of interest" description="Disordered" evidence="1">
    <location>
        <begin position="174"/>
        <end position="241"/>
    </location>
</feature>
<feature type="compositionally biased region" description="Basic and acidic residues" evidence="1">
    <location>
        <begin position="176"/>
        <end position="204"/>
    </location>
</feature>
<feature type="region of interest" description="Disordered" evidence="1">
    <location>
        <begin position="332"/>
        <end position="372"/>
    </location>
</feature>